<reference evidence="7 8" key="1">
    <citation type="journal article" date="2023" name="BMC Biol.">
        <title>The compact genome of the sponge Oopsacas minuta (Hexactinellida) is lacking key metazoan core genes.</title>
        <authorList>
            <person name="Santini S."/>
            <person name="Schenkelaars Q."/>
            <person name="Jourda C."/>
            <person name="Duchesne M."/>
            <person name="Belahbib H."/>
            <person name="Rocher C."/>
            <person name="Selva M."/>
            <person name="Riesgo A."/>
            <person name="Vervoort M."/>
            <person name="Leys S.P."/>
            <person name="Kodjabachian L."/>
            <person name="Le Bivic A."/>
            <person name="Borchiellini C."/>
            <person name="Claverie J.M."/>
            <person name="Renard E."/>
        </authorList>
    </citation>
    <scope>NUCLEOTIDE SEQUENCE [LARGE SCALE GENOMIC DNA]</scope>
    <source>
        <strain evidence="7">SPO-2</strain>
    </source>
</reference>
<evidence type="ECO:0000256" key="6">
    <source>
        <dbReference type="SAM" id="MobiDB-lite"/>
    </source>
</evidence>
<evidence type="ECO:0000256" key="1">
    <source>
        <dbReference type="ARBA" id="ARBA00004300"/>
    </source>
</evidence>
<feature type="compositionally biased region" description="Basic and acidic residues" evidence="6">
    <location>
        <begin position="204"/>
        <end position="227"/>
    </location>
</feature>
<feature type="region of interest" description="Disordered" evidence="6">
    <location>
        <begin position="23"/>
        <end position="47"/>
    </location>
</feature>
<proteinExistence type="inferred from homology"/>
<dbReference type="GO" id="GO:0005813">
    <property type="term" value="C:centrosome"/>
    <property type="evidence" value="ECO:0007669"/>
    <property type="project" value="UniProtKB-SubCell"/>
</dbReference>
<accession>A0AAV7K9B8</accession>
<organism evidence="7 8">
    <name type="scientific">Oopsacas minuta</name>
    <dbReference type="NCBI Taxonomy" id="111878"/>
    <lineage>
        <taxon>Eukaryota</taxon>
        <taxon>Metazoa</taxon>
        <taxon>Porifera</taxon>
        <taxon>Hexactinellida</taxon>
        <taxon>Hexasterophora</taxon>
        <taxon>Lyssacinosida</taxon>
        <taxon>Leucopsacidae</taxon>
        <taxon>Oopsacas</taxon>
    </lineage>
</organism>
<sequence>MNEKRAMERIGLFSEPGYTTISDPYGKKEAGFRGKAPQDKGLKPLQIPGCKTRTATLGGYFAERFDRIMEGEAHTDPIKRKRQDRLKEKKKQIIEKPFIPSNPPAKYSGTGSGTFSGKIEAFPGSVRSKPPYSAPGKNFQITPGKRGTGYGYVGVAIGAEFKYMESDYEAAKQLRHKETADHKSKLKGQAFKLFNHPQTLFDRNPYRQDKSNPPEIEYKPSEKERPKPFLPSTPAKDLGGSKAGTFDKYPSHSEDLYQLEKTRKDQTKRIIFHPSGGPKTKPSGSLVSQNVMKSVNVNNFRTVQSVMSH</sequence>
<keyword evidence="3" id="KW-0206">Cytoskeleton</keyword>
<evidence type="ECO:0000256" key="2">
    <source>
        <dbReference type="ARBA" id="ARBA00022490"/>
    </source>
</evidence>
<dbReference type="GO" id="GO:0005881">
    <property type="term" value="C:cytoplasmic microtubule"/>
    <property type="evidence" value="ECO:0007669"/>
    <property type="project" value="TreeGrafter"/>
</dbReference>
<evidence type="ECO:0000313" key="7">
    <source>
        <dbReference type="EMBL" id="KAI6657264.1"/>
    </source>
</evidence>
<dbReference type="PANTHER" id="PTHR31144:SF1">
    <property type="entry name" value="UPF0602 PROTEIN C4ORF47"/>
    <property type="match status" value="1"/>
</dbReference>
<comment type="caution">
    <text evidence="7">The sequence shown here is derived from an EMBL/GenBank/DDBJ whole genome shotgun (WGS) entry which is preliminary data.</text>
</comment>
<evidence type="ECO:0000313" key="8">
    <source>
        <dbReference type="Proteomes" id="UP001165289"/>
    </source>
</evidence>
<evidence type="ECO:0000256" key="4">
    <source>
        <dbReference type="ARBA" id="ARBA00035656"/>
    </source>
</evidence>
<evidence type="ECO:0000256" key="5">
    <source>
        <dbReference type="ARBA" id="ARBA00035693"/>
    </source>
</evidence>
<name>A0AAV7K9B8_9METZ</name>
<feature type="compositionally biased region" description="Basic and acidic residues" evidence="6">
    <location>
        <begin position="25"/>
        <end position="42"/>
    </location>
</feature>
<feature type="region of interest" description="Disordered" evidence="6">
    <location>
        <begin position="197"/>
        <end position="286"/>
    </location>
</feature>
<dbReference type="InterPro" id="IPR029358">
    <property type="entry name" value="CFAP96"/>
</dbReference>
<dbReference type="Proteomes" id="UP001165289">
    <property type="component" value="Unassembled WGS sequence"/>
</dbReference>
<gene>
    <name evidence="7" type="ORF">LOD99_11</name>
</gene>
<dbReference type="AlphaFoldDB" id="A0AAV7K9B8"/>
<feature type="compositionally biased region" description="Basic and acidic residues" evidence="6">
    <location>
        <begin position="249"/>
        <end position="268"/>
    </location>
</feature>
<feature type="region of interest" description="Disordered" evidence="6">
    <location>
        <begin position="72"/>
        <end position="110"/>
    </location>
</feature>
<comment type="subcellular location">
    <subcellularLocation>
        <location evidence="1">Cytoplasm</location>
        <location evidence="1">Cytoskeleton</location>
        <location evidence="1">Microtubule organizing center</location>
        <location evidence="1">Centrosome</location>
    </subcellularLocation>
</comment>
<dbReference type="Pfam" id="PF15239">
    <property type="entry name" value="CFAP96-like"/>
    <property type="match status" value="1"/>
</dbReference>
<dbReference type="EMBL" id="JAKMXF010000111">
    <property type="protein sequence ID" value="KAI6657264.1"/>
    <property type="molecule type" value="Genomic_DNA"/>
</dbReference>
<protein>
    <recommendedName>
        <fullName evidence="5">Cilia-and flagella-associated protein 96</fullName>
    </recommendedName>
</protein>
<feature type="compositionally biased region" description="Basic and acidic residues" evidence="6">
    <location>
        <begin position="85"/>
        <end position="94"/>
    </location>
</feature>
<comment type="similarity">
    <text evidence="4">Belongs to the CFAP96 family.</text>
</comment>
<evidence type="ECO:0000256" key="3">
    <source>
        <dbReference type="ARBA" id="ARBA00023212"/>
    </source>
</evidence>
<dbReference type="PANTHER" id="PTHR31144">
    <property type="entry name" value="UPF0602 PROTEIN C4ORF47"/>
    <property type="match status" value="1"/>
</dbReference>
<keyword evidence="8" id="KW-1185">Reference proteome</keyword>
<keyword evidence="2" id="KW-0963">Cytoplasm</keyword>